<evidence type="ECO:0000256" key="5">
    <source>
        <dbReference type="SAM" id="Phobius"/>
    </source>
</evidence>
<dbReference type="InterPro" id="IPR036259">
    <property type="entry name" value="MFS_trans_sf"/>
</dbReference>
<dbReference type="EMBL" id="CANL01000001">
    <property type="protein sequence ID" value="CCM62085.1"/>
    <property type="molecule type" value="Genomic_DNA"/>
</dbReference>
<dbReference type="STRING" id="1229780.BN381_10316"/>
<comment type="subcellular location">
    <subcellularLocation>
        <location evidence="1">Cell membrane</location>
        <topology evidence="1">Multi-pass membrane protein</topology>
    </subcellularLocation>
</comment>
<keyword evidence="2 5" id="KW-0812">Transmembrane</keyword>
<reference evidence="7 8" key="1">
    <citation type="journal article" date="2013" name="ISME J.">
        <title>Metabolic model for the filamentous 'Candidatus Microthrix parvicella' based on genomic and metagenomic analyses.</title>
        <authorList>
            <person name="Jon McIlroy S."/>
            <person name="Kristiansen R."/>
            <person name="Albertsen M."/>
            <person name="Michael Karst S."/>
            <person name="Rossetti S."/>
            <person name="Lund Nielsen J."/>
            <person name="Tandoi V."/>
            <person name="James Seviour R."/>
            <person name="Nielsen P.H."/>
        </authorList>
    </citation>
    <scope>NUCLEOTIDE SEQUENCE [LARGE SCALE GENOMIC DNA]</scope>
    <source>
        <strain evidence="7 8">RN1</strain>
    </source>
</reference>
<evidence type="ECO:0000256" key="1">
    <source>
        <dbReference type="ARBA" id="ARBA00004651"/>
    </source>
</evidence>
<sequence length="520" mass="53080">MTAPHTPLYEDPHIHERRWMILGVMAASLTLVVMSVSGLNVALPTIQESLEASNSALQWIIDSYALVFAGLLLMAGALGDRFGRRNALLVGLSIFATGAAVGGLAASAVQVIAGRVVMGAGAAFVMPATLSLVTTVFPPDERRRAIAVWAGFAGAGAAIGPIVSGTLLEAFWWGSALLVNIPIVILLMIAIAMLAPHSRDPHNTPLDPAGTVLSLIGITALVFAIIEGPNLGWTNPGVLIGFGTAALTLFGFVARQRSAAHPMLPLELFGDLRFAVGSAVITVTFFAMIGFFFLNTLYLQFVRGYSALYAGLAAVPVAVMQVWVAPRSSSLSDRFGSGRVIATGFGFIAAGFAVLAMATPQWPYLPLGFAYALLGTGMGITAAPATGNIMSAVPDAKAGVGSAVNDTTREFGGALGIAVLGSIITSAYQAGLRLDGLGLSPAQAAEARDSVGGAGQVAKASGSGAELIERAGVAFTSAFNIANGVSALLAFTAAVAVAVVFSPSREEAAARAAAGLSAPR</sequence>
<dbReference type="Gene3D" id="1.20.1720.10">
    <property type="entry name" value="Multidrug resistance protein D"/>
    <property type="match status" value="1"/>
</dbReference>
<comment type="caution">
    <text evidence="7">The sequence shown here is derived from an EMBL/GenBank/DDBJ whole genome shotgun (WGS) entry which is preliminary data.</text>
</comment>
<feature type="transmembrane region" description="Helical" evidence="5">
    <location>
        <begin position="337"/>
        <end position="357"/>
    </location>
</feature>
<keyword evidence="8" id="KW-1185">Reference proteome</keyword>
<dbReference type="SUPFAM" id="SSF103473">
    <property type="entry name" value="MFS general substrate transporter"/>
    <property type="match status" value="1"/>
</dbReference>
<feature type="transmembrane region" description="Helical" evidence="5">
    <location>
        <begin position="206"/>
        <end position="226"/>
    </location>
</feature>
<evidence type="ECO:0000256" key="3">
    <source>
        <dbReference type="ARBA" id="ARBA00022989"/>
    </source>
</evidence>
<dbReference type="PANTHER" id="PTHR42718">
    <property type="entry name" value="MAJOR FACILITATOR SUPERFAMILY MULTIDRUG TRANSPORTER MFSC"/>
    <property type="match status" value="1"/>
</dbReference>
<feature type="transmembrane region" description="Helical" evidence="5">
    <location>
        <begin position="112"/>
        <end position="133"/>
    </location>
</feature>
<accession>R4YW35</accession>
<dbReference type="HOGENOM" id="CLU_000960_28_2_11"/>
<keyword evidence="3 5" id="KW-1133">Transmembrane helix</keyword>
<dbReference type="AlphaFoldDB" id="R4YW35"/>
<feature type="transmembrane region" description="Helical" evidence="5">
    <location>
        <begin position="481"/>
        <end position="501"/>
    </location>
</feature>
<dbReference type="OrthoDB" id="9781469at2"/>
<evidence type="ECO:0000256" key="2">
    <source>
        <dbReference type="ARBA" id="ARBA00022692"/>
    </source>
</evidence>
<dbReference type="Gene3D" id="1.20.1250.20">
    <property type="entry name" value="MFS general substrate transporter like domains"/>
    <property type="match status" value="1"/>
</dbReference>
<dbReference type="InterPro" id="IPR011701">
    <property type="entry name" value="MFS"/>
</dbReference>
<dbReference type="Pfam" id="PF07690">
    <property type="entry name" value="MFS_1"/>
    <property type="match status" value="1"/>
</dbReference>
<dbReference type="PANTHER" id="PTHR42718:SF42">
    <property type="entry name" value="EXPORT PROTEIN"/>
    <property type="match status" value="1"/>
</dbReference>
<feature type="transmembrane region" description="Helical" evidence="5">
    <location>
        <begin position="170"/>
        <end position="194"/>
    </location>
</feature>
<feature type="transmembrane region" description="Helical" evidence="5">
    <location>
        <begin position="232"/>
        <end position="253"/>
    </location>
</feature>
<gene>
    <name evidence="7" type="ORF">BN381_10316</name>
</gene>
<dbReference type="CDD" id="cd17321">
    <property type="entry name" value="MFS_MMR_MDR_like"/>
    <property type="match status" value="1"/>
</dbReference>
<dbReference type="Proteomes" id="UP000018291">
    <property type="component" value="Unassembled WGS sequence"/>
</dbReference>
<dbReference type="PROSITE" id="PS50850">
    <property type="entry name" value="MFS"/>
    <property type="match status" value="1"/>
</dbReference>
<organism evidence="7 8">
    <name type="scientific">Candidatus Neomicrothrix parvicella RN1</name>
    <dbReference type="NCBI Taxonomy" id="1229780"/>
    <lineage>
        <taxon>Bacteria</taxon>
        <taxon>Bacillati</taxon>
        <taxon>Actinomycetota</taxon>
        <taxon>Acidimicrobiia</taxon>
        <taxon>Acidimicrobiales</taxon>
        <taxon>Microthrixaceae</taxon>
        <taxon>Candidatus Neomicrothrix</taxon>
    </lineage>
</organism>
<proteinExistence type="predicted"/>
<feature type="transmembrane region" description="Helical" evidence="5">
    <location>
        <begin position="306"/>
        <end position="325"/>
    </location>
</feature>
<feature type="transmembrane region" description="Helical" evidence="5">
    <location>
        <begin position="369"/>
        <end position="390"/>
    </location>
</feature>
<feature type="transmembrane region" description="Helical" evidence="5">
    <location>
        <begin position="21"/>
        <end position="43"/>
    </location>
</feature>
<dbReference type="InterPro" id="IPR020846">
    <property type="entry name" value="MFS_dom"/>
</dbReference>
<feature type="transmembrane region" description="Helical" evidence="5">
    <location>
        <begin position="274"/>
        <end position="294"/>
    </location>
</feature>
<name>R4YW35_9ACTN</name>
<keyword evidence="4 5" id="KW-0472">Membrane</keyword>
<feature type="domain" description="Major facilitator superfamily (MFS) profile" evidence="6">
    <location>
        <begin position="21"/>
        <end position="505"/>
    </location>
</feature>
<dbReference type="eggNOG" id="COG0477">
    <property type="taxonomic scope" value="Bacteria"/>
</dbReference>
<evidence type="ECO:0000313" key="7">
    <source>
        <dbReference type="EMBL" id="CCM62085.1"/>
    </source>
</evidence>
<feature type="transmembrane region" description="Helical" evidence="5">
    <location>
        <begin position="145"/>
        <end position="164"/>
    </location>
</feature>
<dbReference type="GO" id="GO:0022857">
    <property type="term" value="F:transmembrane transporter activity"/>
    <property type="evidence" value="ECO:0007669"/>
    <property type="project" value="InterPro"/>
</dbReference>
<feature type="transmembrane region" description="Helical" evidence="5">
    <location>
        <begin position="411"/>
        <end position="431"/>
    </location>
</feature>
<evidence type="ECO:0000256" key="4">
    <source>
        <dbReference type="ARBA" id="ARBA00023136"/>
    </source>
</evidence>
<evidence type="ECO:0000259" key="6">
    <source>
        <dbReference type="PROSITE" id="PS50850"/>
    </source>
</evidence>
<dbReference type="GO" id="GO:0005886">
    <property type="term" value="C:plasma membrane"/>
    <property type="evidence" value="ECO:0007669"/>
    <property type="project" value="UniProtKB-SubCell"/>
</dbReference>
<dbReference type="RefSeq" id="WP_012223145.1">
    <property type="nucleotide sequence ID" value="NZ_HG422565.1"/>
</dbReference>
<evidence type="ECO:0000313" key="8">
    <source>
        <dbReference type="Proteomes" id="UP000018291"/>
    </source>
</evidence>
<feature type="transmembrane region" description="Helical" evidence="5">
    <location>
        <begin position="55"/>
        <end position="75"/>
    </location>
</feature>
<protein>
    <submittedName>
        <fullName evidence="7">Putative Uncharacterized MFS-type transporter SACE_5813</fullName>
    </submittedName>
</protein>
<feature type="transmembrane region" description="Helical" evidence="5">
    <location>
        <begin position="87"/>
        <end position="106"/>
    </location>
</feature>